<keyword evidence="7" id="KW-0238">DNA-binding</keyword>
<evidence type="ECO:0000256" key="4">
    <source>
        <dbReference type="ARBA" id="ARBA00022771"/>
    </source>
</evidence>
<feature type="compositionally biased region" description="Polar residues" evidence="10">
    <location>
        <begin position="109"/>
        <end position="126"/>
    </location>
</feature>
<dbReference type="PANTHER" id="PTHR31576">
    <property type="entry name" value="TATA BOX-BINDING PROTEIN-ASSOCIATED FACTOR RNA POLYMERASE I SUBUNIT B"/>
    <property type="match status" value="1"/>
</dbReference>
<reference evidence="13" key="1">
    <citation type="submission" date="2022-07" db="EMBL/GenBank/DDBJ databases">
        <title>Phylogenomic reconstructions and comparative analyses of Kickxellomycotina fungi.</title>
        <authorList>
            <person name="Reynolds N.K."/>
            <person name="Stajich J.E."/>
            <person name="Barry K."/>
            <person name="Grigoriev I.V."/>
            <person name="Crous P."/>
            <person name="Smith M.E."/>
        </authorList>
    </citation>
    <scope>NUCLEOTIDE SEQUENCE</scope>
    <source>
        <strain evidence="13">NBRC 32514</strain>
    </source>
</reference>
<dbReference type="OrthoDB" id="428577at2759"/>
<evidence type="ECO:0000256" key="2">
    <source>
        <dbReference type="ARBA" id="ARBA00006899"/>
    </source>
</evidence>
<dbReference type="EMBL" id="JANBOJ010000124">
    <property type="protein sequence ID" value="KAJ1722221.1"/>
    <property type="molecule type" value="Genomic_DNA"/>
</dbReference>
<keyword evidence="9" id="KW-0539">Nucleus</keyword>
<dbReference type="InterPro" id="IPR048538">
    <property type="entry name" value="Rrn7_cyclin_C"/>
</dbReference>
<dbReference type="GO" id="GO:0008270">
    <property type="term" value="F:zinc ion binding"/>
    <property type="evidence" value="ECO:0007669"/>
    <property type="project" value="UniProtKB-KW"/>
</dbReference>
<organism evidence="13 14">
    <name type="scientific">Coemansia erecta</name>
    <dbReference type="NCBI Taxonomy" id="147472"/>
    <lineage>
        <taxon>Eukaryota</taxon>
        <taxon>Fungi</taxon>
        <taxon>Fungi incertae sedis</taxon>
        <taxon>Zoopagomycota</taxon>
        <taxon>Kickxellomycotina</taxon>
        <taxon>Kickxellomycetes</taxon>
        <taxon>Kickxellales</taxon>
        <taxon>Kickxellaceae</taxon>
        <taxon>Coemansia</taxon>
    </lineage>
</organism>
<keyword evidence="14" id="KW-1185">Reference proteome</keyword>
<name>A0A9W7XWF4_9FUNG</name>
<keyword evidence="6" id="KW-0805">Transcription regulation</keyword>
<dbReference type="AlphaFoldDB" id="A0A9W7XWF4"/>
<evidence type="ECO:0000256" key="9">
    <source>
        <dbReference type="ARBA" id="ARBA00023242"/>
    </source>
</evidence>
<protein>
    <submittedName>
        <fullName evidence="13">Uncharacterized protein</fullName>
    </submittedName>
</protein>
<dbReference type="Pfam" id="PF20644">
    <property type="entry name" value="Rrn7_cyclin_N"/>
    <property type="match status" value="2"/>
</dbReference>
<dbReference type="GO" id="GO:0042790">
    <property type="term" value="P:nucleolar large rRNA transcription by RNA polymerase I"/>
    <property type="evidence" value="ECO:0007669"/>
    <property type="project" value="TreeGrafter"/>
</dbReference>
<keyword evidence="4" id="KW-0863">Zinc-finger</keyword>
<evidence type="ECO:0000313" key="14">
    <source>
        <dbReference type="Proteomes" id="UP001149813"/>
    </source>
</evidence>
<accession>A0A9W7XWF4</accession>
<evidence type="ECO:0000259" key="12">
    <source>
        <dbReference type="Pfam" id="PF20645"/>
    </source>
</evidence>
<evidence type="ECO:0000313" key="13">
    <source>
        <dbReference type="EMBL" id="KAJ1722221.1"/>
    </source>
</evidence>
<evidence type="ECO:0000259" key="11">
    <source>
        <dbReference type="Pfam" id="PF20644"/>
    </source>
</evidence>
<sequence>MCKNGHEQAGMVEEVAEAMADSTTRRHTKVIRRGSKRQLARQRRLYGHSARFLVIQTMQYILKMQVTALVTQLGVPSSYTGVVKKLWLMYISKIEAVDTLGEKPKGDATVSQQTANPSTSAETDANVNSDAITTAISVAEGLYGQHTSQSRVDSRYNDDDDDLQLSLVDDSLTSLLQAIDEDIARDEIEMVKLAEQQNQEEESANTAAEEQGMDTEETAFEPNFEELRIDTQSSVRSKKEYSNDRLVRHIEEFVHLEYLPAILYLAFVWMRLPVMHVDLLRLLGEERIPYASAHQLLPDSIVSRLGKGFMAMFVPHFTPTIERFQATVRGFESFYRKHYSLEFAPIDGPVLVLSFLRRLDIGIALYEPVMRLLELAGENMLGMRRKNSKRKPEVRALAAIVVMLKLHYGLDEIEREQPAVDEDVCINLPPLNEFLSRWRQNWERQLSISAIPDLTAAGPHWESEFVEYCRRRMTRPRIPDKQSAYRDIAGKYRRIVDSLAHKGQFDLEQARQMLPEEYACS</sequence>
<feature type="region of interest" description="Disordered" evidence="10">
    <location>
        <begin position="195"/>
        <end position="224"/>
    </location>
</feature>
<dbReference type="Proteomes" id="UP001149813">
    <property type="component" value="Unassembled WGS sequence"/>
</dbReference>
<evidence type="ECO:0000256" key="5">
    <source>
        <dbReference type="ARBA" id="ARBA00022833"/>
    </source>
</evidence>
<dbReference type="PANTHER" id="PTHR31576:SF2">
    <property type="entry name" value="TATA BOX-BINDING PROTEIN-ASSOCIATED FACTOR RNA POLYMERASE I SUBUNIT B"/>
    <property type="match status" value="1"/>
</dbReference>
<feature type="domain" description="Rrn7/TAF1B N-terminal cyclin" evidence="11">
    <location>
        <begin position="58"/>
        <end position="123"/>
    </location>
</feature>
<evidence type="ECO:0000256" key="6">
    <source>
        <dbReference type="ARBA" id="ARBA00023015"/>
    </source>
</evidence>
<feature type="domain" description="Rrn7/TAF1B N-terminal cyclin" evidence="11">
    <location>
        <begin position="196"/>
        <end position="298"/>
    </location>
</feature>
<feature type="domain" description="Rrn7/TAF1B C-terminal cyclin" evidence="12">
    <location>
        <begin position="319"/>
        <end position="419"/>
    </location>
</feature>
<evidence type="ECO:0000256" key="1">
    <source>
        <dbReference type="ARBA" id="ARBA00004604"/>
    </source>
</evidence>
<dbReference type="InterPro" id="IPR048540">
    <property type="entry name" value="Rrn7_cyclin_N"/>
</dbReference>
<comment type="similarity">
    <text evidence="2">Belongs to the RRN7/TAF1B family.</text>
</comment>
<evidence type="ECO:0000256" key="3">
    <source>
        <dbReference type="ARBA" id="ARBA00022723"/>
    </source>
</evidence>
<comment type="subcellular location">
    <subcellularLocation>
        <location evidence="1">Nucleus</location>
        <location evidence="1">Nucleolus</location>
    </subcellularLocation>
</comment>
<evidence type="ECO:0000256" key="8">
    <source>
        <dbReference type="ARBA" id="ARBA00023163"/>
    </source>
</evidence>
<feature type="region of interest" description="Disordered" evidence="10">
    <location>
        <begin position="103"/>
        <end position="126"/>
    </location>
</feature>
<dbReference type="InterPro" id="IPR033599">
    <property type="entry name" value="TAF1B/Rrn7"/>
</dbReference>
<dbReference type="Pfam" id="PF20645">
    <property type="entry name" value="Rrn7_cyclin_C"/>
    <property type="match status" value="1"/>
</dbReference>
<keyword evidence="8" id="KW-0804">Transcription</keyword>
<keyword evidence="3" id="KW-0479">Metal-binding</keyword>
<dbReference type="GO" id="GO:0070860">
    <property type="term" value="C:RNA polymerase I core factor complex"/>
    <property type="evidence" value="ECO:0007669"/>
    <property type="project" value="InterPro"/>
</dbReference>
<keyword evidence="5" id="KW-0862">Zinc</keyword>
<proteinExistence type="inferred from homology"/>
<comment type="caution">
    <text evidence="13">The sequence shown here is derived from an EMBL/GenBank/DDBJ whole genome shotgun (WGS) entry which is preliminary data.</text>
</comment>
<dbReference type="GO" id="GO:0001164">
    <property type="term" value="F:RNA polymerase I core promoter sequence-specific DNA binding"/>
    <property type="evidence" value="ECO:0007669"/>
    <property type="project" value="InterPro"/>
</dbReference>
<evidence type="ECO:0000256" key="10">
    <source>
        <dbReference type="SAM" id="MobiDB-lite"/>
    </source>
</evidence>
<evidence type="ECO:0000256" key="7">
    <source>
        <dbReference type="ARBA" id="ARBA00023125"/>
    </source>
</evidence>
<gene>
    <name evidence="13" type="ORF">LPJ53_003354</name>
</gene>